<proteinExistence type="predicted"/>
<dbReference type="AlphaFoldDB" id="A0A3S0NEQ7"/>
<protein>
    <recommendedName>
        <fullName evidence="1">FlgO domain-containing protein</fullName>
    </recommendedName>
</protein>
<evidence type="ECO:0000259" key="1">
    <source>
        <dbReference type="Pfam" id="PF17680"/>
    </source>
</evidence>
<feature type="domain" description="FlgO" evidence="1">
    <location>
        <begin position="4"/>
        <end position="77"/>
    </location>
</feature>
<dbReference type="InterPro" id="IPR041215">
    <property type="entry name" value="FlgO_dom"/>
</dbReference>
<dbReference type="Pfam" id="PF17680">
    <property type="entry name" value="FlgO"/>
    <property type="match status" value="1"/>
</dbReference>
<comment type="caution">
    <text evidence="2">The sequence shown here is derived from an EMBL/GenBank/DDBJ whole genome shotgun (WGS) entry which is preliminary data.</text>
</comment>
<sequence length="114" mass="12554">MSRIAVREVKMRDSLFIEERIGEPTLSGSTALTQAHDARSILMGTYAEGQTRLYQRTIVRASDAMVLGSASLAVPLDNNLRYAGRWMVTARSMMTCAGEHSSDATERGCPQFLI</sequence>
<dbReference type="EMBL" id="RXHI01000018">
    <property type="protein sequence ID" value="RUA22375.1"/>
    <property type="molecule type" value="Genomic_DNA"/>
</dbReference>
<evidence type="ECO:0000313" key="2">
    <source>
        <dbReference type="EMBL" id="RUA22375.1"/>
    </source>
</evidence>
<accession>A0A3S0NEQ7</accession>
<gene>
    <name evidence="2" type="ORF">DSL92_06260</name>
</gene>
<name>A0A3S0NEQ7_9GAMM</name>
<organism evidence="2">
    <name type="scientific">Billgrantia gudaonensis</name>
    <dbReference type="NCBI Taxonomy" id="376427"/>
    <lineage>
        <taxon>Bacteria</taxon>
        <taxon>Pseudomonadati</taxon>
        <taxon>Pseudomonadota</taxon>
        <taxon>Gammaproteobacteria</taxon>
        <taxon>Oceanospirillales</taxon>
        <taxon>Halomonadaceae</taxon>
        <taxon>Billgrantia</taxon>
    </lineage>
</organism>
<reference evidence="2" key="1">
    <citation type="submission" date="2018-12" db="EMBL/GenBank/DDBJ databases">
        <authorList>
            <person name="Jadhav K."/>
            <person name="Kushwaha B."/>
            <person name="Jadhav I."/>
        </authorList>
    </citation>
    <scope>NUCLEOTIDE SEQUENCE [LARGE SCALE GENOMIC DNA]</scope>
    <source>
        <strain evidence="2">SBS 10</strain>
    </source>
</reference>